<dbReference type="OrthoDB" id="9133362at2"/>
<organism evidence="2 3">
    <name type="scientific">Acidocella aminolytica 101 = DSM 11237</name>
    <dbReference type="NCBI Taxonomy" id="1120923"/>
    <lineage>
        <taxon>Bacteria</taxon>
        <taxon>Pseudomonadati</taxon>
        <taxon>Pseudomonadota</taxon>
        <taxon>Alphaproteobacteria</taxon>
        <taxon>Acetobacterales</taxon>
        <taxon>Acidocellaceae</taxon>
        <taxon>Acidocella</taxon>
    </lineage>
</organism>
<name>A0A0D6PD76_9PROT</name>
<dbReference type="RefSeq" id="WP_158320082.1">
    <property type="nucleotide sequence ID" value="NZ_BANC01000024.1"/>
</dbReference>
<reference evidence="2 3" key="1">
    <citation type="submission" date="2012-11" db="EMBL/GenBank/DDBJ databases">
        <title>Whole genome sequence of Acidocella aminolytica 101 = DSM 11237.</title>
        <authorList>
            <person name="Azuma Y."/>
            <person name="Higashiura N."/>
            <person name="Hirakawa H."/>
            <person name="Matsushita K."/>
        </authorList>
    </citation>
    <scope>NUCLEOTIDE SEQUENCE [LARGE SCALE GENOMIC DNA]</scope>
    <source>
        <strain evidence="3">101 / DSM 11237</strain>
    </source>
</reference>
<dbReference type="Proteomes" id="UP000032668">
    <property type="component" value="Unassembled WGS sequence"/>
</dbReference>
<dbReference type="GO" id="GO:0016757">
    <property type="term" value="F:glycosyltransferase activity"/>
    <property type="evidence" value="ECO:0007669"/>
    <property type="project" value="InterPro"/>
</dbReference>
<dbReference type="STRING" id="1120923.SAMN02746095_03676"/>
<feature type="domain" description="Glycosyl transferase family 1" evidence="1">
    <location>
        <begin position="845"/>
        <end position="987"/>
    </location>
</feature>
<dbReference type="CDD" id="cd03801">
    <property type="entry name" value="GT4_PimA-like"/>
    <property type="match status" value="1"/>
</dbReference>
<dbReference type="EMBL" id="BANC01000024">
    <property type="protein sequence ID" value="GAN79607.1"/>
    <property type="molecule type" value="Genomic_DNA"/>
</dbReference>
<keyword evidence="3" id="KW-1185">Reference proteome</keyword>
<dbReference type="InterPro" id="IPR001296">
    <property type="entry name" value="Glyco_trans_1"/>
</dbReference>
<protein>
    <submittedName>
        <fullName evidence="2">Glycosyl transferase</fullName>
    </submittedName>
</protein>
<accession>A0A0D6PD76</accession>
<dbReference type="Pfam" id="PF00534">
    <property type="entry name" value="Glycos_transf_1"/>
    <property type="match status" value="1"/>
</dbReference>
<keyword evidence="2" id="KW-0808">Transferase</keyword>
<gene>
    <name evidence="2" type="ORF">Aam_024_009</name>
</gene>
<evidence type="ECO:0000313" key="3">
    <source>
        <dbReference type="Proteomes" id="UP000032668"/>
    </source>
</evidence>
<evidence type="ECO:0000313" key="2">
    <source>
        <dbReference type="EMBL" id="GAN79607.1"/>
    </source>
</evidence>
<dbReference type="SUPFAM" id="SSF53756">
    <property type="entry name" value="UDP-Glycosyltransferase/glycogen phosphorylase"/>
    <property type="match status" value="1"/>
</dbReference>
<proteinExistence type="predicted"/>
<dbReference type="PANTHER" id="PTHR12526">
    <property type="entry name" value="GLYCOSYLTRANSFERASE"/>
    <property type="match status" value="1"/>
</dbReference>
<dbReference type="Gene3D" id="3.40.50.2000">
    <property type="entry name" value="Glycogen Phosphorylase B"/>
    <property type="match status" value="1"/>
</dbReference>
<dbReference type="AlphaFoldDB" id="A0A0D6PD76"/>
<comment type="caution">
    <text evidence="2">The sequence shown here is derived from an EMBL/GenBank/DDBJ whole genome shotgun (WGS) entry which is preliminary data.</text>
</comment>
<sequence length="1018" mass="116117">MKNWLSKFESLGENCEFGFVQRALGINTSSLFRWAFVDSEDAICEAISSNFSGGFVFENLEPAGAGTMVRDRKLQIAFHSKQASVQHGEFWEFVHSNSERALLFKEERKKFLYLAGKFIFNLEKNDQIYVLKRNQGIKDDAALRVHKTISSRGNGRVLYVVEATSSNQPGTVEKVVPGLVKGFIDRFAPIDQSDNPSLSCWESILQSASKVFQEESTTIHNSSAPLMFSQSTNSVEQLYDLKHQTKAKPAWFGHLVEEDQALYELLSPSSHDGDNPFFDKEVYAKNLFSLTGEKLPSSENALQHWFKIGKKKRIVPTRFFDENYYIETNSDLRNANCFGFVHFVLHGNNEGRKPTEWFDGEYYSKNYAGARDYHHFLTTGASLGYFPSYGTERLYFLLKANEKFSLEVFALLITIGTDPNFRLNSSKLEALSLIFMPQWHNANGKIINSFFHYIFNDFNSNNSPGPLFDTEIYRRKALEANLPLTGLSANAVLHWLCYGFEARIVPTERFDEAFYLRQNQDIAASPDWAFIHYVQHGLYEGRPGLPGRGFNQAEYPNATFTYQHQRWFEEDFAKAYDHNLEVVPEHLNDRLEKALKSEQIKEIFLKAQALDPAVGQIEDINLFMLPPYYDEYSSLHSIMKSRLPRLQYDSVVCVPWIRLGGADLVAGLLAKSLLRLRPEEKLLILRTDSPLFERSDWIPDRADVVDISDLIAQLGYERGVHLFKVLLSGIAAKRVFNVNSKLCWIAMRDHGSYMAKCFKNYAYLFCWDRLPSGLRAGYPAEFFAGTIDHLAACFTDTEYLKRELGDLYLLPPTTLKKITPLLTPAQSVLRLPAVAREVAWQKDPSTRRRVFWGGRLDRQKRFPLVIELARRMPDVEFFCWGASVLDEPLDLSDAPSNLLMQGTFKSFDDLPLSNAGIWLFTALWEGMPTTLIELATRGMGIVASAVGGVPELITDETGWPIAEDASVDDYEEALRDALKNPQKTAERAEALQRHVEYRYNDSVYDSVLSEQLKLESEQ</sequence>
<evidence type="ECO:0000259" key="1">
    <source>
        <dbReference type="Pfam" id="PF00534"/>
    </source>
</evidence>